<evidence type="ECO:0000256" key="1">
    <source>
        <dbReference type="ARBA" id="ARBA00022857"/>
    </source>
</evidence>
<keyword evidence="2" id="KW-0007">Acetylation</keyword>
<evidence type="ECO:0000256" key="6">
    <source>
        <dbReference type="SAM" id="Phobius"/>
    </source>
</evidence>
<name>A0A6P4YLK2_BRABE</name>
<dbReference type="PANTHER" id="PTHR14097">
    <property type="entry name" value="OXIDOREDUCTASE HTATIP2"/>
    <property type="match status" value="1"/>
</dbReference>
<keyword evidence="6" id="KW-0472">Membrane</keyword>
<dbReference type="SUPFAM" id="SSF51735">
    <property type="entry name" value="NAD(P)-binding Rossmann-fold domains"/>
    <property type="match status" value="1"/>
</dbReference>
<dbReference type="GO" id="GO:0051170">
    <property type="term" value="P:import into nucleus"/>
    <property type="evidence" value="ECO:0007669"/>
    <property type="project" value="TreeGrafter"/>
</dbReference>
<evidence type="ECO:0000313" key="9">
    <source>
        <dbReference type="RefSeq" id="XP_019618016.1"/>
    </source>
</evidence>
<dbReference type="PANTHER" id="PTHR14097:SF7">
    <property type="entry name" value="OXIDOREDUCTASE HTATIP2"/>
    <property type="match status" value="1"/>
</dbReference>
<dbReference type="GeneID" id="109465278"/>
<feature type="domain" description="NAD(P)-binding" evidence="7">
    <location>
        <begin position="61"/>
        <end position="186"/>
    </location>
</feature>
<dbReference type="InterPro" id="IPR036291">
    <property type="entry name" value="NAD(P)-bd_dom_sf"/>
</dbReference>
<evidence type="ECO:0000259" key="7">
    <source>
        <dbReference type="Pfam" id="PF13460"/>
    </source>
</evidence>
<gene>
    <name evidence="9" type="primary">LOC109465278</name>
</gene>
<dbReference type="RefSeq" id="XP_019618016.1">
    <property type="nucleotide sequence ID" value="XM_019762457.1"/>
</dbReference>
<reference evidence="9" key="1">
    <citation type="submission" date="2025-08" db="UniProtKB">
        <authorList>
            <consortium name="RefSeq"/>
        </authorList>
    </citation>
    <scope>IDENTIFICATION</scope>
    <source>
        <tissue evidence="9">Gonad</tissue>
    </source>
</reference>
<dbReference type="GO" id="GO:0003824">
    <property type="term" value="F:catalytic activity"/>
    <property type="evidence" value="ECO:0007669"/>
    <property type="project" value="UniProtKB-ARBA"/>
</dbReference>
<keyword evidence="6" id="KW-1133">Transmembrane helix</keyword>
<evidence type="ECO:0000256" key="4">
    <source>
        <dbReference type="ARBA" id="ARBA00093483"/>
    </source>
</evidence>
<evidence type="ECO:0000256" key="5">
    <source>
        <dbReference type="ARBA" id="ARBA00093604"/>
    </source>
</evidence>
<keyword evidence="1" id="KW-0521">NADP</keyword>
<comment type="subunit">
    <text evidence="4">Monomer. Forms homodimers during oxidative stress. Interacts (via N-terminus) with elongation factor EEF1A1 (via middle-region); the interaction is direct and competes with EEF1A1 binding to guanyl-nucleotide exchange factor EEF1B2, thereby inhibiting GDP for GTP exchange and reactivation of EEF1A1. Interacts with nuclear transport receptors XPO4, IPO5/RANBP5, IPO7, IPO9 and KPNB1 as well as GCN1L1/GCN1 and LRPPRC probably through their HEAT repeats. Binds NCOA5/CIA.</text>
</comment>
<protein>
    <recommendedName>
        <fullName evidence="5">Protein HTATIP2</fullName>
    </recommendedName>
</protein>
<keyword evidence="6" id="KW-0812">Transmembrane</keyword>
<dbReference type="Pfam" id="PF13460">
    <property type="entry name" value="NAD_binding_10"/>
    <property type="match status" value="1"/>
</dbReference>
<feature type="transmembrane region" description="Helical" evidence="6">
    <location>
        <begin position="6"/>
        <end position="26"/>
    </location>
</feature>
<dbReference type="OrthoDB" id="430436at2759"/>
<dbReference type="FunFam" id="3.40.50.720:FF:000271">
    <property type="entry name" value="oxidoreductase HTATIP2 isoform X1"/>
    <property type="match status" value="1"/>
</dbReference>
<dbReference type="Gene3D" id="3.40.50.720">
    <property type="entry name" value="NAD(P)-binding Rossmann-like Domain"/>
    <property type="match status" value="1"/>
</dbReference>
<dbReference type="AlphaFoldDB" id="A0A6P4YLK2"/>
<evidence type="ECO:0000256" key="2">
    <source>
        <dbReference type="ARBA" id="ARBA00022990"/>
    </source>
</evidence>
<keyword evidence="8" id="KW-1185">Reference proteome</keyword>
<accession>A0A6P4YLK2</accession>
<proteinExistence type="predicted"/>
<evidence type="ECO:0000313" key="8">
    <source>
        <dbReference type="Proteomes" id="UP000515135"/>
    </source>
</evidence>
<sequence>MVTVKVGVTGVISVVVILIGVFLAWLEYGTTGEEEYWRMATAAMQTDEEFIATNQSAFMVGATGETGKHILEELTNRKLFQTITLIGRREVTYEGEKYQSIVQKVVDFDNLDSHADVFKNHDVGFICLGARAGNTGVTSNLPALRKVDHDYVIKSAELAKAGGCRHLVLLSAMKASKDASHPYSKIKGEVEEEAKAFGFDRLSIFQPAVIMVDRKDETRVGEWFLKKALAPVAFFFPTALTVPIATLARAMVNTALTPKDQDVEVLDNKAIHRMGGKK</sequence>
<dbReference type="InterPro" id="IPR016040">
    <property type="entry name" value="NAD(P)-bd_dom"/>
</dbReference>
<dbReference type="GO" id="GO:0005737">
    <property type="term" value="C:cytoplasm"/>
    <property type="evidence" value="ECO:0007669"/>
    <property type="project" value="TreeGrafter"/>
</dbReference>
<evidence type="ECO:0000256" key="3">
    <source>
        <dbReference type="ARBA" id="ARBA00023157"/>
    </source>
</evidence>
<dbReference type="Proteomes" id="UP000515135">
    <property type="component" value="Unplaced"/>
</dbReference>
<keyword evidence="3" id="KW-1015">Disulfide bond</keyword>
<dbReference type="KEGG" id="bbel:109465278"/>
<organism evidence="8 9">
    <name type="scientific">Branchiostoma belcheri</name>
    <name type="common">Amphioxus</name>
    <dbReference type="NCBI Taxonomy" id="7741"/>
    <lineage>
        <taxon>Eukaryota</taxon>
        <taxon>Metazoa</taxon>
        <taxon>Chordata</taxon>
        <taxon>Cephalochordata</taxon>
        <taxon>Leptocardii</taxon>
        <taxon>Amphioxiformes</taxon>
        <taxon>Branchiostomatidae</taxon>
        <taxon>Branchiostoma</taxon>
    </lineage>
</organism>